<dbReference type="InterPro" id="IPR023198">
    <property type="entry name" value="PGP-like_dom2"/>
</dbReference>
<gene>
    <name evidence="1" type="ORF">EJ05DRAFT_499443</name>
</gene>
<evidence type="ECO:0000313" key="2">
    <source>
        <dbReference type="Proteomes" id="UP000799437"/>
    </source>
</evidence>
<proteinExistence type="predicted"/>
<dbReference type="Proteomes" id="UP000799437">
    <property type="component" value="Unassembled WGS sequence"/>
</dbReference>
<dbReference type="InterPro" id="IPR036412">
    <property type="entry name" value="HAD-like_sf"/>
</dbReference>
<evidence type="ECO:0000313" key="1">
    <source>
        <dbReference type="EMBL" id="KAF2759020.1"/>
    </source>
</evidence>
<dbReference type="PANTHER" id="PTHR18901">
    <property type="entry name" value="2-DEOXYGLUCOSE-6-PHOSPHATE PHOSPHATASE 2"/>
    <property type="match status" value="1"/>
</dbReference>
<protein>
    <submittedName>
        <fullName evidence="1">HAD-like protein</fullName>
    </submittedName>
</protein>
<dbReference type="NCBIfam" id="TIGR01509">
    <property type="entry name" value="HAD-SF-IA-v3"/>
    <property type="match status" value="1"/>
</dbReference>
<dbReference type="SFLD" id="SFLDS00003">
    <property type="entry name" value="Haloacid_Dehalogenase"/>
    <property type="match status" value="1"/>
</dbReference>
<sequence>MSFPPVRAVIFDVDGLLINSEDIYTEVYLSVLRNYGVTSFPWKIKSLQMSRGRPGTERILKYANLDMTVEEWNALVKPHTSLFTKCQPLPGVPELLHNLTTRVQPPLQVAIASSSNSELFKLKTGHLPEVSEPIPPERRVFGSDPEMEGKSKKPAPDLFLIALGRLNKLSNAAPIAPEECLVFEDSIAGVEAARKAGMRVVFVPHPGLQDVARGHEEDIMNGTLHTGLTLEPVEDAPAIETGMSRDGWAEMIPSMKAFSFERYGIRLM</sequence>
<dbReference type="InterPro" id="IPR023214">
    <property type="entry name" value="HAD_sf"/>
</dbReference>
<keyword evidence="2" id="KW-1185">Reference proteome</keyword>
<organism evidence="1 2">
    <name type="scientific">Pseudovirgaria hyperparasitica</name>
    <dbReference type="NCBI Taxonomy" id="470096"/>
    <lineage>
        <taxon>Eukaryota</taxon>
        <taxon>Fungi</taxon>
        <taxon>Dikarya</taxon>
        <taxon>Ascomycota</taxon>
        <taxon>Pezizomycotina</taxon>
        <taxon>Dothideomycetes</taxon>
        <taxon>Dothideomycetes incertae sedis</taxon>
        <taxon>Acrospermales</taxon>
        <taxon>Acrospermaceae</taxon>
        <taxon>Pseudovirgaria</taxon>
    </lineage>
</organism>
<dbReference type="OrthoDB" id="40579at2759"/>
<dbReference type="EMBL" id="ML996570">
    <property type="protein sequence ID" value="KAF2759020.1"/>
    <property type="molecule type" value="Genomic_DNA"/>
</dbReference>
<dbReference type="GO" id="GO:0016791">
    <property type="term" value="F:phosphatase activity"/>
    <property type="evidence" value="ECO:0007669"/>
    <property type="project" value="TreeGrafter"/>
</dbReference>
<dbReference type="AlphaFoldDB" id="A0A6A6WAN8"/>
<name>A0A6A6WAN8_9PEZI</name>
<dbReference type="GeneID" id="54487890"/>
<dbReference type="Gene3D" id="1.10.150.240">
    <property type="entry name" value="Putative phosphatase, domain 2"/>
    <property type="match status" value="1"/>
</dbReference>
<dbReference type="SUPFAM" id="SSF56784">
    <property type="entry name" value="HAD-like"/>
    <property type="match status" value="1"/>
</dbReference>
<dbReference type="Pfam" id="PF13419">
    <property type="entry name" value="HAD_2"/>
    <property type="match status" value="1"/>
</dbReference>
<dbReference type="RefSeq" id="XP_033601471.1">
    <property type="nucleotide sequence ID" value="XM_033746836.1"/>
</dbReference>
<dbReference type="Gene3D" id="3.40.50.1000">
    <property type="entry name" value="HAD superfamily/HAD-like"/>
    <property type="match status" value="1"/>
</dbReference>
<accession>A0A6A6WAN8</accession>
<dbReference type="SFLD" id="SFLDG01129">
    <property type="entry name" value="C1.5:_HAD__Beta-PGM__Phosphata"/>
    <property type="match status" value="1"/>
</dbReference>
<dbReference type="InterPro" id="IPR006439">
    <property type="entry name" value="HAD-SF_hydro_IA"/>
</dbReference>
<dbReference type="InterPro" id="IPR041492">
    <property type="entry name" value="HAD_2"/>
</dbReference>
<reference evidence="1" key="1">
    <citation type="journal article" date="2020" name="Stud. Mycol.">
        <title>101 Dothideomycetes genomes: a test case for predicting lifestyles and emergence of pathogens.</title>
        <authorList>
            <person name="Haridas S."/>
            <person name="Albert R."/>
            <person name="Binder M."/>
            <person name="Bloem J."/>
            <person name="Labutti K."/>
            <person name="Salamov A."/>
            <person name="Andreopoulos B."/>
            <person name="Baker S."/>
            <person name="Barry K."/>
            <person name="Bills G."/>
            <person name="Bluhm B."/>
            <person name="Cannon C."/>
            <person name="Castanera R."/>
            <person name="Culley D."/>
            <person name="Daum C."/>
            <person name="Ezra D."/>
            <person name="Gonzalez J."/>
            <person name="Henrissat B."/>
            <person name="Kuo A."/>
            <person name="Liang C."/>
            <person name="Lipzen A."/>
            <person name="Lutzoni F."/>
            <person name="Magnuson J."/>
            <person name="Mondo S."/>
            <person name="Nolan M."/>
            <person name="Ohm R."/>
            <person name="Pangilinan J."/>
            <person name="Park H.-J."/>
            <person name="Ramirez L."/>
            <person name="Alfaro M."/>
            <person name="Sun H."/>
            <person name="Tritt A."/>
            <person name="Yoshinaga Y."/>
            <person name="Zwiers L.-H."/>
            <person name="Turgeon B."/>
            <person name="Goodwin S."/>
            <person name="Spatafora J."/>
            <person name="Crous P."/>
            <person name="Grigoriev I."/>
        </authorList>
    </citation>
    <scope>NUCLEOTIDE SEQUENCE</scope>
    <source>
        <strain evidence="1">CBS 121739</strain>
    </source>
</reference>
<dbReference type="PANTHER" id="PTHR18901:SF38">
    <property type="entry name" value="PSEUDOURIDINE-5'-PHOSPHATASE"/>
    <property type="match status" value="1"/>
</dbReference>